<proteinExistence type="predicted"/>
<dbReference type="SMART" id="SM00327">
    <property type="entry name" value="VWA"/>
    <property type="match status" value="1"/>
</dbReference>
<dbReference type="Gene3D" id="1.20.120.1690">
    <property type="match status" value="1"/>
</dbReference>
<feature type="domain" description="VWFA" evidence="1">
    <location>
        <begin position="42"/>
        <end position="228"/>
    </location>
</feature>
<dbReference type="Gene3D" id="3.40.50.410">
    <property type="entry name" value="von Willebrand factor, type A domain"/>
    <property type="match status" value="1"/>
</dbReference>
<keyword evidence="3" id="KW-1185">Reference proteome</keyword>
<reference evidence="2 3" key="1">
    <citation type="submission" date="2024-06" db="EMBL/GenBank/DDBJ databases">
        <title>The Natural Products Discovery Center: Release of the First 8490 Sequenced Strains for Exploring Actinobacteria Biosynthetic Diversity.</title>
        <authorList>
            <person name="Kalkreuter E."/>
            <person name="Kautsar S.A."/>
            <person name="Yang D."/>
            <person name="Bader C.D."/>
            <person name="Teijaro C.N."/>
            <person name="Fluegel L."/>
            <person name="Davis C.M."/>
            <person name="Simpson J.R."/>
            <person name="Lauterbach L."/>
            <person name="Steele A.D."/>
            <person name="Gui C."/>
            <person name="Meng S."/>
            <person name="Li G."/>
            <person name="Viehrig K."/>
            <person name="Ye F."/>
            <person name="Su P."/>
            <person name="Kiefer A.F."/>
            <person name="Nichols A."/>
            <person name="Cepeda A.J."/>
            <person name="Yan W."/>
            <person name="Fan B."/>
            <person name="Jiang Y."/>
            <person name="Adhikari A."/>
            <person name="Zheng C.-J."/>
            <person name="Schuster L."/>
            <person name="Cowan T.M."/>
            <person name="Smanski M.J."/>
            <person name="Chevrette M.G."/>
            <person name="De Carvalho L.P.S."/>
            <person name="Shen B."/>
        </authorList>
    </citation>
    <scope>NUCLEOTIDE SEQUENCE [LARGE SCALE GENOMIC DNA]</scope>
    <source>
        <strain evidence="2 3">NPDC050100</strain>
    </source>
</reference>
<dbReference type="Pfam" id="PF13768">
    <property type="entry name" value="VWA_3"/>
    <property type="match status" value="1"/>
</dbReference>
<dbReference type="Pfam" id="PF18571">
    <property type="entry name" value="VWA_3_C"/>
    <property type="match status" value="1"/>
</dbReference>
<gene>
    <name evidence="2" type="ORF">AB0I59_34175</name>
</gene>
<dbReference type="Gene3D" id="2.60.40.3670">
    <property type="match status" value="1"/>
</dbReference>
<dbReference type="PROSITE" id="PS50234">
    <property type="entry name" value="VWFA"/>
    <property type="match status" value="1"/>
</dbReference>
<dbReference type="RefSeq" id="WP_082777001.1">
    <property type="nucleotide sequence ID" value="NZ_JBFALK010000023.1"/>
</dbReference>
<sequence>MTDFTMRVDQNKYLPAGSEEVHAIVTVEASGPIERAPMAEAAEIIIVDTSGSMSYDKIAEARKAARAAIDTLRDGVYFAVIAGNHEAQLVFPDRAVVLVPATPESRNAAREAVSRLVAEGGTAMGRWLRRAADLFGDFHQAYPGAIKHAILLTDGKNEHERAPEFAANLAYCTGKFVCDCRGVGVDWAVAELRQIASTLLGSVMDIRRPEDLEADFRAMTQAAMGKTVADVALRLWTPRAAKLNFVKQVSPALEDLTGRRTEVDALTGDYPTGAWGGESREYHISVRVPAGNVGQEMRAGLVRLVLPGSGEVLAKGNILAQWSDDPVQSTRINPRVAHYTGQQELASLIQEGLQARNDGDLDTATARLGKARGIAEKAGNEETATLLDKVIEIDPATGTARLRRDVDKADEIALDTRSVRTVRMRKDPEA</sequence>
<accession>A0ABV3GQW5</accession>
<dbReference type="PANTHER" id="PTHR10579:SF43">
    <property type="entry name" value="ZINC FINGER (C3HC4-TYPE RING FINGER) FAMILY PROTEIN"/>
    <property type="match status" value="1"/>
</dbReference>
<name>A0ABV3GQW5_MICGL</name>
<dbReference type="Proteomes" id="UP001551675">
    <property type="component" value="Unassembled WGS sequence"/>
</dbReference>
<dbReference type="PANTHER" id="PTHR10579">
    <property type="entry name" value="CALCIUM-ACTIVATED CHLORIDE CHANNEL REGULATOR"/>
    <property type="match status" value="1"/>
</dbReference>
<evidence type="ECO:0000259" key="1">
    <source>
        <dbReference type="PROSITE" id="PS50234"/>
    </source>
</evidence>
<evidence type="ECO:0000313" key="3">
    <source>
        <dbReference type="Proteomes" id="UP001551675"/>
    </source>
</evidence>
<evidence type="ECO:0000313" key="2">
    <source>
        <dbReference type="EMBL" id="MEV0973677.1"/>
    </source>
</evidence>
<dbReference type="InterPro" id="IPR036465">
    <property type="entry name" value="vWFA_dom_sf"/>
</dbReference>
<organism evidence="2 3">
    <name type="scientific">Microtetraspora glauca</name>
    <dbReference type="NCBI Taxonomy" id="1996"/>
    <lineage>
        <taxon>Bacteria</taxon>
        <taxon>Bacillati</taxon>
        <taxon>Actinomycetota</taxon>
        <taxon>Actinomycetes</taxon>
        <taxon>Streptosporangiales</taxon>
        <taxon>Streptosporangiaceae</taxon>
        <taxon>Microtetraspora</taxon>
    </lineage>
</organism>
<dbReference type="SUPFAM" id="SSF53300">
    <property type="entry name" value="vWA-like"/>
    <property type="match status" value="1"/>
</dbReference>
<comment type="caution">
    <text evidence="2">The sequence shown here is derived from an EMBL/GenBank/DDBJ whole genome shotgun (WGS) entry which is preliminary data.</text>
</comment>
<protein>
    <submittedName>
        <fullName evidence="2">VWA domain-containing protein</fullName>
    </submittedName>
</protein>
<dbReference type="InterPro" id="IPR051266">
    <property type="entry name" value="CLCR"/>
</dbReference>
<dbReference type="EMBL" id="JBFALK010000023">
    <property type="protein sequence ID" value="MEV0973677.1"/>
    <property type="molecule type" value="Genomic_DNA"/>
</dbReference>
<dbReference type="InterPro" id="IPR041176">
    <property type="entry name" value="VWA_3_C"/>
</dbReference>
<dbReference type="InterPro" id="IPR002035">
    <property type="entry name" value="VWF_A"/>
</dbReference>